<gene>
    <name evidence="3" type="ORF">EG328_010053</name>
</gene>
<dbReference type="SUPFAM" id="SSF54928">
    <property type="entry name" value="RNA-binding domain, RBD"/>
    <property type="match status" value="1"/>
</dbReference>
<reference evidence="3 4" key="1">
    <citation type="submission" date="2018-12" db="EMBL/GenBank/DDBJ databases">
        <title>Venturia inaequalis Genome Resource.</title>
        <authorList>
            <person name="Lichtner F.J."/>
        </authorList>
    </citation>
    <scope>NUCLEOTIDE SEQUENCE [LARGE SCALE GENOMIC DNA]</scope>
    <source>
        <strain evidence="3 4">120213</strain>
    </source>
</reference>
<feature type="domain" description="RRM" evidence="2">
    <location>
        <begin position="304"/>
        <end position="385"/>
    </location>
</feature>
<protein>
    <recommendedName>
        <fullName evidence="2">RRM domain-containing protein</fullName>
    </recommendedName>
</protein>
<organism evidence="3 4">
    <name type="scientific">Venturia inaequalis</name>
    <name type="common">Apple scab fungus</name>
    <dbReference type="NCBI Taxonomy" id="5025"/>
    <lineage>
        <taxon>Eukaryota</taxon>
        <taxon>Fungi</taxon>
        <taxon>Dikarya</taxon>
        <taxon>Ascomycota</taxon>
        <taxon>Pezizomycotina</taxon>
        <taxon>Dothideomycetes</taxon>
        <taxon>Pleosporomycetidae</taxon>
        <taxon>Venturiales</taxon>
        <taxon>Venturiaceae</taxon>
        <taxon>Venturia</taxon>
    </lineage>
</organism>
<comment type="caution">
    <text evidence="3">The sequence shown here is derived from an EMBL/GenBank/DDBJ whole genome shotgun (WGS) entry which is preliminary data.</text>
</comment>
<dbReference type="EMBL" id="WNWS01000634">
    <property type="protein sequence ID" value="KAE9964992.1"/>
    <property type="molecule type" value="Genomic_DNA"/>
</dbReference>
<dbReference type="AlphaFoldDB" id="A0A8H3YNX6"/>
<name>A0A8H3YNX6_VENIN</name>
<evidence type="ECO:0000259" key="2">
    <source>
        <dbReference type="PROSITE" id="PS50102"/>
    </source>
</evidence>
<evidence type="ECO:0000256" key="1">
    <source>
        <dbReference type="PROSITE-ProRule" id="PRU00176"/>
    </source>
</evidence>
<dbReference type="CDD" id="cd00590">
    <property type="entry name" value="RRM_SF"/>
    <property type="match status" value="1"/>
</dbReference>
<dbReference type="InterPro" id="IPR000504">
    <property type="entry name" value="RRM_dom"/>
</dbReference>
<dbReference type="PROSITE" id="PS50102">
    <property type="entry name" value="RRM"/>
    <property type="match status" value="1"/>
</dbReference>
<dbReference type="Gene3D" id="3.30.70.330">
    <property type="match status" value="1"/>
</dbReference>
<sequence>MLLVKGWFSRAMLVIKELILQLLYAIHSGTTTLLSARLSMTLEPEAKRAIRNTHLRAVPLMFQFGIMHQIQVCIDTKATFSTRPFFLTLPPSLSDWRDLKDYVRSALTVHQPGWTNVEKVNGNLVGSCSIKRREDAQSAYEALLRLQHNGQSIPVHMFDTSSGYANPINCNCPYSSLHAPHPHHTELIREGLGAKHQFEKRGTEIRFPPLLGNAPTIVQYTPPTSDYGTYPSPTNQYASVADPMTSMCNTFQNCAIGQPSYPVYQQYPIQYAPTPAAVPAPTYATNSSGLPVNTTNGVVKGEVRELVLGNLSQKTKDKDVEKLFSKFKFKPVSLELKKDPSTQKCKGKAIVTFSSFKHANQVYKHFTQHKPFCLDRPVNVSFGKNETPITTTDAAPVGDGVGSLIVDSSMYR</sequence>
<evidence type="ECO:0000313" key="4">
    <source>
        <dbReference type="Proteomes" id="UP000447873"/>
    </source>
</evidence>
<dbReference type="InterPro" id="IPR012677">
    <property type="entry name" value="Nucleotide-bd_a/b_plait_sf"/>
</dbReference>
<proteinExistence type="predicted"/>
<keyword evidence="1" id="KW-0694">RNA-binding</keyword>
<dbReference type="Proteomes" id="UP000447873">
    <property type="component" value="Unassembled WGS sequence"/>
</dbReference>
<dbReference type="InterPro" id="IPR035979">
    <property type="entry name" value="RBD_domain_sf"/>
</dbReference>
<evidence type="ECO:0000313" key="3">
    <source>
        <dbReference type="EMBL" id="KAE9964992.1"/>
    </source>
</evidence>
<dbReference type="Pfam" id="PF00076">
    <property type="entry name" value="RRM_1"/>
    <property type="match status" value="1"/>
</dbReference>
<dbReference type="GO" id="GO:0003723">
    <property type="term" value="F:RNA binding"/>
    <property type="evidence" value="ECO:0007669"/>
    <property type="project" value="UniProtKB-UniRule"/>
</dbReference>
<accession>A0A8H3YNX6</accession>
<dbReference type="SMART" id="SM00360">
    <property type="entry name" value="RRM"/>
    <property type="match status" value="1"/>
</dbReference>